<dbReference type="EMBL" id="OX359470">
    <property type="protein sequence ID" value="CAI3971159.1"/>
    <property type="molecule type" value="Genomic_DNA"/>
</dbReference>
<gene>
    <name evidence="1" type="ORF">ORM20_00110</name>
</gene>
<proteinExistence type="predicted"/>
<accession>A0A9N6WSL2</accession>
<organism evidence="1">
    <name type="scientific">Ochrobactrum phage ORM_20</name>
    <dbReference type="NCBI Taxonomy" id="2985243"/>
    <lineage>
        <taxon>Viruses</taxon>
    </lineage>
</organism>
<name>A0A9N6WSL2_9VIRU</name>
<protein>
    <submittedName>
        <fullName evidence="1">Uncharacterized protein</fullName>
    </submittedName>
</protein>
<sequence>MTKEEIIVRLKEEIKLYEGRVKFFSVNDEDFSKDFIGICGKIFSKEYVDASLLHSKRELEYNKNLLSLVTKGKMLS</sequence>
<reference evidence="1" key="1">
    <citation type="submission" date="2022-10" db="EMBL/GenBank/DDBJ databases">
        <authorList>
            <person name="Meaden S."/>
        </authorList>
    </citation>
    <scope>NUCLEOTIDE SEQUENCE</scope>
</reference>
<evidence type="ECO:0000313" key="1">
    <source>
        <dbReference type="EMBL" id="CAI3971159.1"/>
    </source>
</evidence>